<keyword evidence="2" id="KW-1185">Reference proteome</keyword>
<organism evidence="1 2">
    <name type="scientific">Brevundimonas mediterranea</name>
    <dbReference type="NCBI Taxonomy" id="74329"/>
    <lineage>
        <taxon>Bacteria</taxon>
        <taxon>Pseudomonadati</taxon>
        <taxon>Pseudomonadota</taxon>
        <taxon>Alphaproteobacteria</taxon>
        <taxon>Caulobacterales</taxon>
        <taxon>Caulobacteraceae</taxon>
        <taxon>Brevundimonas</taxon>
    </lineage>
</organism>
<sequence length="115" mass="11995">MRNMNVGVKVARQVRTAEHAIDQAMIEVCKLIQTALEGRLEARLAAEVGQAALEDIVTGLNRLATVRAAVAAGHAGLSTVADNHAIGWRLDGMSENKSIPQASSTASSGVLHLAA</sequence>
<accession>A0A7Z8Y7Y8</accession>
<evidence type="ECO:0000313" key="1">
    <source>
        <dbReference type="EMBL" id="VDC51938.1"/>
    </source>
</evidence>
<dbReference type="AlphaFoldDB" id="A0A7Z8Y7Y8"/>
<evidence type="ECO:0000313" key="2">
    <source>
        <dbReference type="Proteomes" id="UP000289220"/>
    </source>
</evidence>
<proteinExistence type="predicted"/>
<dbReference type="EMBL" id="UXHF01000092">
    <property type="protein sequence ID" value="VDC51938.1"/>
    <property type="molecule type" value="Genomic_DNA"/>
</dbReference>
<reference evidence="1 2" key="1">
    <citation type="submission" date="2018-11" db="EMBL/GenBank/DDBJ databases">
        <authorList>
            <person name="Peiro R."/>
            <person name="Begona"/>
            <person name="Cbmso G."/>
            <person name="Lopez M."/>
            <person name="Gonzalez S."/>
            <person name="Sacristan E."/>
            <person name="Castillo E."/>
        </authorList>
    </citation>
    <scope>NUCLEOTIDE SEQUENCE [LARGE SCALE GENOMIC DNA]</scope>
    <source>
        <strain evidence="1">Brev_genome</strain>
    </source>
</reference>
<name>A0A7Z8Y7Y8_9CAUL</name>
<dbReference type="Proteomes" id="UP000289220">
    <property type="component" value="Unassembled WGS sequence"/>
</dbReference>
<dbReference type="RefSeq" id="WP_154726808.1">
    <property type="nucleotide sequence ID" value="NZ_UXHF01000092.1"/>
</dbReference>
<comment type="caution">
    <text evidence="1">The sequence shown here is derived from an EMBL/GenBank/DDBJ whole genome shotgun (WGS) entry which is preliminary data.</text>
</comment>
<gene>
    <name evidence="1" type="ORF">BREV_BREV_03050</name>
</gene>
<protein>
    <submittedName>
        <fullName evidence="1">Uncharacterized protein</fullName>
    </submittedName>
</protein>